<evidence type="ECO:0000256" key="1">
    <source>
        <dbReference type="ARBA" id="ARBA00001946"/>
    </source>
</evidence>
<evidence type="ECO:0000313" key="6">
    <source>
        <dbReference type="Proteomes" id="UP001500067"/>
    </source>
</evidence>
<dbReference type="InterPro" id="IPR020084">
    <property type="entry name" value="NUDIX_hydrolase_CS"/>
</dbReference>
<keyword evidence="2 3" id="KW-0378">Hydrolase</keyword>
<organism evidence="5 6">
    <name type="scientific">Nemorincola caseinilytica</name>
    <dbReference type="NCBI Taxonomy" id="2054315"/>
    <lineage>
        <taxon>Bacteria</taxon>
        <taxon>Pseudomonadati</taxon>
        <taxon>Bacteroidota</taxon>
        <taxon>Chitinophagia</taxon>
        <taxon>Chitinophagales</taxon>
        <taxon>Chitinophagaceae</taxon>
        <taxon>Nemorincola</taxon>
    </lineage>
</organism>
<dbReference type="InterPro" id="IPR015797">
    <property type="entry name" value="NUDIX_hydrolase-like_dom_sf"/>
</dbReference>
<dbReference type="RefSeq" id="WP_345084968.1">
    <property type="nucleotide sequence ID" value="NZ_BAABFA010000024.1"/>
</dbReference>
<accession>A0ABP8NQP4</accession>
<reference evidence="6" key="1">
    <citation type="journal article" date="2019" name="Int. J. Syst. Evol. Microbiol.">
        <title>The Global Catalogue of Microorganisms (GCM) 10K type strain sequencing project: providing services to taxonomists for standard genome sequencing and annotation.</title>
        <authorList>
            <consortium name="The Broad Institute Genomics Platform"/>
            <consortium name="The Broad Institute Genome Sequencing Center for Infectious Disease"/>
            <person name="Wu L."/>
            <person name="Ma J."/>
        </authorList>
    </citation>
    <scope>NUCLEOTIDE SEQUENCE [LARGE SCALE GENOMIC DNA]</scope>
    <source>
        <strain evidence="6">JCM 32105</strain>
    </source>
</reference>
<dbReference type="Proteomes" id="UP001500067">
    <property type="component" value="Unassembled WGS sequence"/>
</dbReference>
<evidence type="ECO:0000259" key="4">
    <source>
        <dbReference type="PROSITE" id="PS51462"/>
    </source>
</evidence>
<evidence type="ECO:0000256" key="3">
    <source>
        <dbReference type="RuleBase" id="RU003476"/>
    </source>
</evidence>
<evidence type="ECO:0000313" key="5">
    <source>
        <dbReference type="EMBL" id="GAA4469755.1"/>
    </source>
</evidence>
<proteinExistence type="inferred from homology"/>
<dbReference type="Gene3D" id="3.90.79.10">
    <property type="entry name" value="Nucleoside Triphosphate Pyrophosphohydrolase"/>
    <property type="match status" value="1"/>
</dbReference>
<sequence length="211" mass="24146">MIFFRKIYYNDKPLVLTTDHEAYLEAYPVAEMYQYFSGATPRSFLQALQVMDRPGSPGAIIEDISETALIDQLQAMYQPIQAGGGLVFNEQGALLMIFRRGKWDLPKGKLDDGEDIAECALREVSEETGLHRLTLRAHLCDSYHIYSQDGDQYLKQTVWYTMSGSSEEKLRPQKEENILEARWVAEKEMSLFAGRAYEAIREVLKTAGCKW</sequence>
<dbReference type="InterPro" id="IPR000086">
    <property type="entry name" value="NUDIX_hydrolase_dom"/>
</dbReference>
<comment type="caution">
    <text evidence="5">The sequence shown here is derived from an EMBL/GenBank/DDBJ whole genome shotgun (WGS) entry which is preliminary data.</text>
</comment>
<dbReference type="Pfam" id="PF00293">
    <property type="entry name" value="NUDIX"/>
    <property type="match status" value="1"/>
</dbReference>
<dbReference type="EMBL" id="BAABFA010000024">
    <property type="protein sequence ID" value="GAA4469755.1"/>
    <property type="molecule type" value="Genomic_DNA"/>
</dbReference>
<dbReference type="SUPFAM" id="SSF55811">
    <property type="entry name" value="Nudix"/>
    <property type="match status" value="1"/>
</dbReference>
<feature type="domain" description="Nudix hydrolase" evidence="4">
    <location>
        <begin position="78"/>
        <end position="206"/>
    </location>
</feature>
<dbReference type="InterPro" id="IPR020476">
    <property type="entry name" value="Nudix_hydrolase"/>
</dbReference>
<comment type="cofactor">
    <cofactor evidence="1">
        <name>Mg(2+)</name>
        <dbReference type="ChEBI" id="CHEBI:18420"/>
    </cofactor>
</comment>
<dbReference type="PANTHER" id="PTHR43046">
    <property type="entry name" value="GDP-MANNOSE MANNOSYL HYDROLASE"/>
    <property type="match status" value="1"/>
</dbReference>
<dbReference type="PRINTS" id="PR00502">
    <property type="entry name" value="NUDIXFAMILY"/>
</dbReference>
<dbReference type="CDD" id="cd03673">
    <property type="entry name" value="NUDIX_Ap6A_hydrolase"/>
    <property type="match status" value="1"/>
</dbReference>
<comment type="similarity">
    <text evidence="3">Belongs to the Nudix hydrolase family.</text>
</comment>
<dbReference type="PANTHER" id="PTHR43046:SF14">
    <property type="entry name" value="MUTT_NUDIX FAMILY PROTEIN"/>
    <property type="match status" value="1"/>
</dbReference>
<name>A0ABP8NQP4_9BACT</name>
<gene>
    <name evidence="5" type="ORF">GCM10023093_29740</name>
</gene>
<evidence type="ECO:0000256" key="2">
    <source>
        <dbReference type="ARBA" id="ARBA00022801"/>
    </source>
</evidence>
<dbReference type="PROSITE" id="PS51462">
    <property type="entry name" value="NUDIX"/>
    <property type="match status" value="1"/>
</dbReference>
<keyword evidence="6" id="KW-1185">Reference proteome</keyword>
<protein>
    <submittedName>
        <fullName evidence="5">NUDIX domain-containing protein</fullName>
    </submittedName>
</protein>
<dbReference type="PROSITE" id="PS00893">
    <property type="entry name" value="NUDIX_BOX"/>
    <property type="match status" value="1"/>
</dbReference>